<protein>
    <recommendedName>
        <fullName evidence="3">Ankyrin repeat protein</fullName>
    </recommendedName>
</protein>
<keyword evidence="1" id="KW-0614">Plasmid</keyword>
<evidence type="ECO:0008006" key="3">
    <source>
        <dbReference type="Google" id="ProtNLM"/>
    </source>
</evidence>
<dbReference type="EMBL" id="AP011530">
    <property type="protein sequence ID" value="BAI81737.1"/>
    <property type="molecule type" value="Genomic_DNA"/>
</dbReference>
<accession>D3PEU5</accession>
<reference evidence="1 2" key="1">
    <citation type="journal article" date="2010" name="DNA Res.">
        <title>Bacterial lifestyle in a deep-sea hydrothermal vent chimney revealed by the genome sequence of the thermophilic bacterium Deferribacter desulfuricans SSM1.</title>
        <authorList>
            <person name="Takaki Y."/>
            <person name="Shimamura S."/>
            <person name="Nakagawa S."/>
            <person name="Fukuhara Y."/>
            <person name="Horikawa H."/>
            <person name="Ankai A."/>
            <person name="Harada T."/>
            <person name="Hosoyama A."/>
            <person name="Oguchi A."/>
            <person name="Fukui S."/>
            <person name="Fujita N."/>
            <person name="Takami H."/>
            <person name="Takai K."/>
        </authorList>
    </citation>
    <scope>NUCLEOTIDE SEQUENCE [LARGE SCALE GENOMIC DNA]</scope>
    <source>
        <strain evidence="2">DSM 14783 / JCM 11476 / NBRC 101012 / SSM1</strain>
        <plasmid evidence="2">Plasmid megaplasmid pDF308</plasmid>
    </source>
</reference>
<evidence type="ECO:0000313" key="1">
    <source>
        <dbReference type="EMBL" id="BAI81737.1"/>
    </source>
</evidence>
<geneLocation type="plasmid" evidence="1 2">
    <name>megaplasmid pDF308</name>
</geneLocation>
<keyword evidence="2" id="KW-1185">Reference proteome</keyword>
<organism evidence="1 2">
    <name type="scientific">Deferribacter desulfuricans (strain DSM 14783 / JCM 11476 / NBRC 101012 / SSM1)</name>
    <dbReference type="NCBI Taxonomy" id="639282"/>
    <lineage>
        <taxon>Bacteria</taxon>
        <taxon>Pseudomonadati</taxon>
        <taxon>Deferribacterota</taxon>
        <taxon>Deferribacteres</taxon>
        <taxon>Deferribacterales</taxon>
        <taxon>Deferribacteraceae</taxon>
        <taxon>Deferribacter</taxon>
    </lineage>
</organism>
<dbReference type="RefSeq" id="WP_013008964.1">
    <property type="nucleotide sequence ID" value="NC_013940.1"/>
</dbReference>
<dbReference type="KEGG" id="ddf:DEFDS_P115"/>
<dbReference type="HOGENOM" id="CLU_1537563_0_0_0"/>
<gene>
    <name evidence="1" type="ordered locus">DEFDS_P115</name>
</gene>
<evidence type="ECO:0000313" key="2">
    <source>
        <dbReference type="Proteomes" id="UP000001520"/>
    </source>
</evidence>
<name>D3PEU5_DEFDS</name>
<proteinExistence type="predicted"/>
<sequence length="190" mass="22583">MKYLKIVELVRKGHIFNDPDILKLSNEYGWTIAHEQTVNDWVTNAKEILKLSNDIGWSEAHKMAERNWNTNDIEILKLRNKYGETVAHILAKANYFRNAYPFKWKKILLLKNNDKIYVFCNYYKKPNLNNLATDGLFAVKLLKNTNNLISKITHPTSLMYYTEKIRFQADFYNKLDQMLKFYISLNNYIC</sequence>
<dbReference type="Proteomes" id="UP000001520">
    <property type="component" value="Plasmid megaplasmid pDF308"/>
</dbReference>
<dbReference type="AlphaFoldDB" id="D3PEU5"/>